<dbReference type="GO" id="GO:0009319">
    <property type="term" value="C:cytochrome o ubiquinol oxidase complex"/>
    <property type="evidence" value="ECO:0007669"/>
    <property type="project" value="TreeGrafter"/>
</dbReference>
<dbReference type="Proteomes" id="UP000002334">
    <property type="component" value="Chromosome"/>
</dbReference>
<evidence type="ECO:0000256" key="10">
    <source>
        <dbReference type="ARBA" id="ARBA00023002"/>
    </source>
</evidence>
<evidence type="ECO:0000256" key="15">
    <source>
        <dbReference type="ARBA" id="ARBA00031887"/>
    </source>
</evidence>
<dbReference type="STRING" id="572265.HDEF_0067"/>
<dbReference type="InterPro" id="IPR005171">
    <property type="entry name" value="Cyt_c_oxidase_su4_prok"/>
</dbReference>
<dbReference type="PANTHER" id="PTHR36835:SF1">
    <property type="entry name" value="CYTOCHROME BO(3) UBIQUINOL OXIDASE SUBUNIT 4"/>
    <property type="match status" value="1"/>
</dbReference>
<dbReference type="eggNOG" id="COG3125">
    <property type="taxonomic scope" value="Bacteria"/>
</dbReference>
<evidence type="ECO:0000256" key="2">
    <source>
        <dbReference type="ARBA" id="ARBA00008079"/>
    </source>
</evidence>
<evidence type="ECO:0000256" key="12">
    <source>
        <dbReference type="ARBA" id="ARBA00025694"/>
    </source>
</evidence>
<evidence type="ECO:0000256" key="9">
    <source>
        <dbReference type="ARBA" id="ARBA00022989"/>
    </source>
</evidence>
<sequence>MNHLKTDPNQNHAHAIKKPEKTIDHLSAERGGAHQGSLKSYVVGFILSVMLTVIPFMMVMNQSASRTVILATVIATAVVQIIVHLVYFLHMNGASEERWNLVAFIFTVIIIAIVLVGSLWIMHHLNINMMIQ</sequence>
<feature type="transmembrane region" description="Helical" evidence="17">
    <location>
        <begin position="101"/>
        <end position="122"/>
    </location>
</feature>
<comment type="subunit">
    <text evidence="3">Heterooctamer of two A chains, two B chains, two C chains and two D chains.</text>
</comment>
<comment type="function">
    <text evidence="12">Cytochrome bo(3) ubiquinol terminal oxidase is the component of the aerobic respiratory chain of E.coli that predominates when cells are grown at high aeration. Has proton pump activity across the membrane in addition to electron transfer, pumping 2 protons/electron.</text>
</comment>
<reference evidence="18 19" key="1">
    <citation type="journal article" date="2009" name="Proc. Natl. Acad. Sci. U.S.A.">
        <title>Hamiltonella defensa, genome evolution of protective bacterial endosymbiont from pathogenic ancestors.</title>
        <authorList>
            <person name="Degnan P.H."/>
            <person name="Yu Y."/>
            <person name="Sisneros N."/>
            <person name="Wing R.A."/>
            <person name="Moran N.A."/>
        </authorList>
    </citation>
    <scope>NUCLEOTIDE SEQUENCE [LARGE SCALE GENOMIC DNA]</scope>
    <source>
        <strain evidence="19">5AT</strain>
    </source>
</reference>
<feature type="transmembrane region" description="Helical" evidence="17">
    <location>
        <begin position="67"/>
        <end position="89"/>
    </location>
</feature>
<keyword evidence="10" id="KW-0560">Oxidoreductase</keyword>
<dbReference type="InterPro" id="IPR014210">
    <property type="entry name" value="Cyt_o_ubiqinol_oxidase_su4"/>
</dbReference>
<dbReference type="GO" id="GO:0015990">
    <property type="term" value="P:electron transport coupled proton transport"/>
    <property type="evidence" value="ECO:0007669"/>
    <property type="project" value="InterPro"/>
</dbReference>
<evidence type="ECO:0000256" key="8">
    <source>
        <dbReference type="ARBA" id="ARBA00022982"/>
    </source>
</evidence>
<proteinExistence type="inferred from homology"/>
<evidence type="ECO:0000256" key="4">
    <source>
        <dbReference type="ARBA" id="ARBA00014689"/>
    </source>
</evidence>
<keyword evidence="5" id="KW-0813">Transport</keyword>
<comment type="similarity">
    <text evidence="2">Belongs to the cytochrome c oxidase bacterial subunit 4 family.</text>
</comment>
<dbReference type="Pfam" id="PF03626">
    <property type="entry name" value="COX4_pro"/>
    <property type="match status" value="1"/>
</dbReference>
<keyword evidence="6" id="KW-1003">Cell membrane</keyword>
<dbReference type="HOGENOM" id="CLU_140945_1_1_6"/>
<dbReference type="EMBL" id="CP001277">
    <property type="protein sequence ID" value="ACQ66842.1"/>
    <property type="molecule type" value="Genomic_DNA"/>
</dbReference>
<dbReference type="KEGG" id="hde:HDEF_0067"/>
<evidence type="ECO:0000256" key="11">
    <source>
        <dbReference type="ARBA" id="ARBA00023136"/>
    </source>
</evidence>
<comment type="subcellular location">
    <subcellularLocation>
        <location evidence="1">Cell membrane</location>
        <topology evidence="1">Multi-pass membrane protein</topology>
    </subcellularLocation>
</comment>
<protein>
    <recommendedName>
        <fullName evidence="4">Cytochrome bo(3) ubiquinol oxidase subunit 4</fullName>
    </recommendedName>
    <alternativeName>
        <fullName evidence="16">Cytochrome o ubiquinol oxidase subunit 4</fullName>
    </alternativeName>
    <alternativeName>
        <fullName evidence="13">Oxidase bo(3) subunit 4</fullName>
    </alternativeName>
    <alternativeName>
        <fullName evidence="14">Ubiquinol oxidase polypeptide IV</fullName>
    </alternativeName>
    <alternativeName>
        <fullName evidence="15">Ubiquinol oxidase subunit 4</fullName>
    </alternativeName>
</protein>
<evidence type="ECO:0000256" key="3">
    <source>
        <dbReference type="ARBA" id="ARBA00011700"/>
    </source>
</evidence>
<keyword evidence="7 17" id="KW-0812">Transmembrane</keyword>
<evidence type="ECO:0000313" key="18">
    <source>
        <dbReference type="EMBL" id="ACQ66842.1"/>
    </source>
</evidence>
<keyword evidence="8" id="KW-0249">Electron transport</keyword>
<keyword evidence="9 17" id="KW-1133">Transmembrane helix</keyword>
<dbReference type="PANTHER" id="PTHR36835">
    <property type="entry name" value="CYTOCHROME BO(3) UBIQUINOL OXIDASE SUBUNIT 4"/>
    <property type="match status" value="1"/>
</dbReference>
<dbReference type="GO" id="GO:0019646">
    <property type="term" value="P:aerobic electron transport chain"/>
    <property type="evidence" value="ECO:0007669"/>
    <property type="project" value="TreeGrafter"/>
</dbReference>
<evidence type="ECO:0000256" key="14">
    <source>
        <dbReference type="ARBA" id="ARBA00030211"/>
    </source>
</evidence>
<gene>
    <name evidence="18" type="primary">cyoD</name>
    <name evidence="18" type="ordered locus">HDEF_0067</name>
</gene>
<dbReference type="AlphaFoldDB" id="C4K8K5"/>
<dbReference type="InterPro" id="IPR050968">
    <property type="entry name" value="Cytochrome_c_oxidase_bac_sub4"/>
</dbReference>
<evidence type="ECO:0000313" key="19">
    <source>
        <dbReference type="Proteomes" id="UP000002334"/>
    </source>
</evidence>
<keyword evidence="11 17" id="KW-0472">Membrane</keyword>
<evidence type="ECO:0000256" key="5">
    <source>
        <dbReference type="ARBA" id="ARBA00022448"/>
    </source>
</evidence>
<evidence type="ECO:0000256" key="16">
    <source>
        <dbReference type="ARBA" id="ARBA00032185"/>
    </source>
</evidence>
<dbReference type="GO" id="GO:0009486">
    <property type="term" value="F:cytochrome bo3 ubiquinol oxidase activity"/>
    <property type="evidence" value="ECO:0007669"/>
    <property type="project" value="InterPro"/>
</dbReference>
<evidence type="ECO:0000256" key="1">
    <source>
        <dbReference type="ARBA" id="ARBA00004651"/>
    </source>
</evidence>
<dbReference type="GO" id="GO:0015078">
    <property type="term" value="F:proton transmembrane transporter activity"/>
    <property type="evidence" value="ECO:0007669"/>
    <property type="project" value="TreeGrafter"/>
</dbReference>
<evidence type="ECO:0000256" key="13">
    <source>
        <dbReference type="ARBA" id="ARBA00030071"/>
    </source>
</evidence>
<evidence type="ECO:0000256" key="6">
    <source>
        <dbReference type="ARBA" id="ARBA00022475"/>
    </source>
</evidence>
<dbReference type="GO" id="GO:0005886">
    <property type="term" value="C:plasma membrane"/>
    <property type="evidence" value="ECO:0007669"/>
    <property type="project" value="UniProtKB-SubCell"/>
</dbReference>
<evidence type="ECO:0000256" key="7">
    <source>
        <dbReference type="ARBA" id="ARBA00022692"/>
    </source>
</evidence>
<name>C4K8K5_HAMD5</name>
<evidence type="ECO:0000256" key="17">
    <source>
        <dbReference type="SAM" id="Phobius"/>
    </source>
</evidence>
<dbReference type="NCBIfam" id="NF007878">
    <property type="entry name" value="PRK10582.1"/>
    <property type="match status" value="1"/>
</dbReference>
<keyword evidence="19" id="KW-1185">Reference proteome</keyword>
<dbReference type="NCBIfam" id="TIGR02847">
    <property type="entry name" value="CyoD"/>
    <property type="match status" value="1"/>
</dbReference>
<accession>C4K8K5</accession>
<organism evidence="18 19">
    <name type="scientific">Hamiltonella defensa subsp. Acyrthosiphon pisum (strain 5AT)</name>
    <dbReference type="NCBI Taxonomy" id="572265"/>
    <lineage>
        <taxon>Bacteria</taxon>
        <taxon>Pseudomonadati</taxon>
        <taxon>Pseudomonadota</taxon>
        <taxon>Gammaproteobacteria</taxon>
        <taxon>Enterobacterales</taxon>
        <taxon>Enterobacteriaceae</taxon>
        <taxon>aphid secondary symbionts</taxon>
        <taxon>Candidatus Williamhamiltonella</taxon>
    </lineage>
</organism>
<feature type="transmembrane region" description="Helical" evidence="17">
    <location>
        <begin position="41"/>
        <end position="60"/>
    </location>
</feature>